<keyword evidence="3" id="KW-1185">Reference proteome</keyword>
<dbReference type="STRING" id="161398.PP2015_3593"/>
<dbReference type="GO" id="GO:0015288">
    <property type="term" value="F:porin activity"/>
    <property type="evidence" value="ECO:0007669"/>
    <property type="project" value="InterPro"/>
</dbReference>
<gene>
    <name evidence="2" type="ORF">PP2015_3593</name>
</gene>
<name>A0A0S2K7Q5_9GAMM</name>
<evidence type="ECO:0000313" key="2">
    <source>
        <dbReference type="EMBL" id="ALO44067.1"/>
    </source>
</evidence>
<dbReference type="EMBL" id="CP013188">
    <property type="protein sequence ID" value="ALO44067.1"/>
    <property type="molecule type" value="Genomic_DNA"/>
</dbReference>
<proteinExistence type="predicted"/>
<dbReference type="InterPro" id="IPR033900">
    <property type="entry name" value="Gram_neg_porin_domain"/>
</dbReference>
<feature type="domain" description="Porin" evidence="1">
    <location>
        <begin position="125"/>
        <end position="411"/>
    </location>
</feature>
<dbReference type="KEGG" id="pphe:PP2015_3593"/>
<dbReference type="SUPFAM" id="SSF56935">
    <property type="entry name" value="Porins"/>
    <property type="match status" value="1"/>
</dbReference>
<dbReference type="Pfam" id="PF13609">
    <property type="entry name" value="Porin_4"/>
    <property type="match status" value="1"/>
</dbReference>
<dbReference type="Proteomes" id="UP000061457">
    <property type="component" value="Chromosome II"/>
</dbReference>
<protein>
    <recommendedName>
        <fullName evidence="1">Porin domain-containing protein</fullName>
    </recommendedName>
</protein>
<organism evidence="2 3">
    <name type="scientific">Pseudoalteromonas phenolica</name>
    <dbReference type="NCBI Taxonomy" id="161398"/>
    <lineage>
        <taxon>Bacteria</taxon>
        <taxon>Pseudomonadati</taxon>
        <taxon>Pseudomonadota</taxon>
        <taxon>Gammaproteobacteria</taxon>
        <taxon>Alteromonadales</taxon>
        <taxon>Pseudoalteromonadaceae</taxon>
        <taxon>Pseudoalteromonas</taxon>
    </lineage>
</organism>
<reference evidence="2 3" key="1">
    <citation type="submission" date="2015-11" db="EMBL/GenBank/DDBJ databases">
        <authorList>
            <person name="Zhang Y."/>
            <person name="Guo Z."/>
        </authorList>
    </citation>
    <scope>NUCLEOTIDE SEQUENCE [LARGE SCALE GENOMIC DNA]</scope>
    <source>
        <strain evidence="2 3">KCTC 12086</strain>
    </source>
</reference>
<dbReference type="Gene3D" id="2.40.160.10">
    <property type="entry name" value="Porin"/>
    <property type="match status" value="1"/>
</dbReference>
<dbReference type="AlphaFoldDB" id="A0A0S2K7Q5"/>
<dbReference type="GO" id="GO:0016020">
    <property type="term" value="C:membrane"/>
    <property type="evidence" value="ECO:0007669"/>
    <property type="project" value="InterPro"/>
</dbReference>
<dbReference type="PATRIC" id="fig|161398.10.peg.3666"/>
<sequence>MMAIINIGADSVASNAQISFLDIDITYSCKECSYKYGKCIWLRQVAKLRYHYCSVVVYLGHIMRQLSYLLFAPCITISANAIAEVGYAGGFWINYSYNENSYDTNLGDQALIFYLDKKNDKHSPWHYSAEFRLGPGGFSDPDNNTSGSDYVLHKAWVSYDFSEAHKLVMGKSQLPFAWKTANFWPGDMFLAAYGDQMDVGLKYQGSFSNATVQIAYYPRDDWRSTSTDSTDDNRHWGSRHTYRKLNTLVGDFQWHISSSHTLGFSAQNAELEEFVTGKKQTDGEHQAMAAYYQGQFESLSVKLSYIDGERQLPQAYYIANNLPNEIKNTRYNTEVSYQVGDWTFLVDVTLAKSNTQGGVNSTVSAWAPGVRYNYGPGWVYLEYLNQDAWFDRDMRINKGDFAAWYLTLDYYW</sequence>
<dbReference type="InterPro" id="IPR023614">
    <property type="entry name" value="Porin_dom_sf"/>
</dbReference>
<evidence type="ECO:0000313" key="3">
    <source>
        <dbReference type="Proteomes" id="UP000061457"/>
    </source>
</evidence>
<accession>A0A0S2K7Q5</accession>
<evidence type="ECO:0000259" key="1">
    <source>
        <dbReference type="Pfam" id="PF13609"/>
    </source>
</evidence>